<organism evidence="1 2">
    <name type="scientific">Quercus suber</name>
    <name type="common">Cork oak</name>
    <dbReference type="NCBI Taxonomy" id="58331"/>
    <lineage>
        <taxon>Eukaryota</taxon>
        <taxon>Viridiplantae</taxon>
        <taxon>Streptophyta</taxon>
        <taxon>Embryophyta</taxon>
        <taxon>Tracheophyta</taxon>
        <taxon>Spermatophyta</taxon>
        <taxon>Magnoliopsida</taxon>
        <taxon>eudicotyledons</taxon>
        <taxon>Gunneridae</taxon>
        <taxon>Pentapetalae</taxon>
        <taxon>rosids</taxon>
        <taxon>fabids</taxon>
        <taxon>Fagales</taxon>
        <taxon>Fagaceae</taxon>
        <taxon>Quercus</taxon>
    </lineage>
</organism>
<dbReference type="EMBL" id="PKMF04000446">
    <property type="protein sequence ID" value="KAK7831301.1"/>
    <property type="molecule type" value="Genomic_DNA"/>
</dbReference>
<gene>
    <name evidence="1" type="ORF">CFP56_027482</name>
</gene>
<dbReference type="AlphaFoldDB" id="A0AAW0JYK6"/>
<evidence type="ECO:0000313" key="2">
    <source>
        <dbReference type="Proteomes" id="UP000237347"/>
    </source>
</evidence>
<comment type="caution">
    <text evidence="1">The sequence shown here is derived from an EMBL/GenBank/DDBJ whole genome shotgun (WGS) entry which is preliminary data.</text>
</comment>
<reference evidence="1 2" key="1">
    <citation type="journal article" date="2018" name="Sci. Data">
        <title>The draft genome sequence of cork oak.</title>
        <authorList>
            <person name="Ramos A.M."/>
            <person name="Usie A."/>
            <person name="Barbosa P."/>
            <person name="Barros P.M."/>
            <person name="Capote T."/>
            <person name="Chaves I."/>
            <person name="Simoes F."/>
            <person name="Abreu I."/>
            <person name="Carrasquinho I."/>
            <person name="Faro C."/>
            <person name="Guimaraes J.B."/>
            <person name="Mendonca D."/>
            <person name="Nobrega F."/>
            <person name="Rodrigues L."/>
            <person name="Saibo N.J.M."/>
            <person name="Varela M.C."/>
            <person name="Egas C."/>
            <person name="Matos J."/>
            <person name="Miguel C.M."/>
            <person name="Oliveira M.M."/>
            <person name="Ricardo C.P."/>
            <person name="Goncalves S."/>
        </authorList>
    </citation>
    <scope>NUCLEOTIDE SEQUENCE [LARGE SCALE GENOMIC DNA]</scope>
    <source>
        <strain evidence="2">cv. HL8</strain>
    </source>
</reference>
<keyword evidence="2" id="KW-1185">Reference proteome</keyword>
<proteinExistence type="predicted"/>
<protein>
    <submittedName>
        <fullName evidence="1">Uncharacterized protein</fullName>
    </submittedName>
</protein>
<name>A0AAW0JYK6_QUESU</name>
<sequence>MEPNVWGIKSSPISLLGFVVKLWLEYIEVSFQPFVLRSQLYSGVKDRTQVDRELEVISDLFVKCIFIFVFSAS</sequence>
<evidence type="ECO:0000313" key="1">
    <source>
        <dbReference type="EMBL" id="KAK7831301.1"/>
    </source>
</evidence>
<dbReference type="Proteomes" id="UP000237347">
    <property type="component" value="Unassembled WGS sequence"/>
</dbReference>
<accession>A0AAW0JYK6</accession>